<keyword evidence="3" id="KW-0731">Sigma factor</keyword>
<protein>
    <submittedName>
        <fullName evidence="8">RNA polymerase RpoE-like sigma-24 subunit</fullName>
    </submittedName>
</protein>
<dbReference type="RefSeq" id="WP_116226351.1">
    <property type="nucleotide sequence ID" value="NZ_AP018437.1"/>
</dbReference>
<dbReference type="Proteomes" id="UP000256388">
    <property type="component" value="Unassembled WGS sequence"/>
</dbReference>
<dbReference type="GO" id="GO:0003677">
    <property type="term" value="F:DNA binding"/>
    <property type="evidence" value="ECO:0007669"/>
    <property type="project" value="UniProtKB-KW"/>
</dbReference>
<dbReference type="PANTHER" id="PTHR43133">
    <property type="entry name" value="RNA POLYMERASE ECF-TYPE SIGMA FACTO"/>
    <property type="match status" value="1"/>
</dbReference>
<dbReference type="Gene3D" id="1.10.10.10">
    <property type="entry name" value="Winged helix-like DNA-binding domain superfamily/Winged helix DNA-binding domain"/>
    <property type="match status" value="1"/>
</dbReference>
<accession>A0A347ZPJ5</accession>
<dbReference type="NCBIfam" id="TIGR02937">
    <property type="entry name" value="sigma70-ECF"/>
    <property type="match status" value="1"/>
</dbReference>
<dbReference type="Pfam" id="PF04542">
    <property type="entry name" value="Sigma70_r2"/>
    <property type="match status" value="1"/>
</dbReference>
<feature type="domain" description="RNA polymerase sigma-70 region 2" evidence="6">
    <location>
        <begin position="22"/>
        <end position="88"/>
    </location>
</feature>
<dbReference type="InterPro" id="IPR014284">
    <property type="entry name" value="RNA_pol_sigma-70_dom"/>
</dbReference>
<keyword evidence="2" id="KW-0805">Transcription regulation</keyword>
<dbReference type="GO" id="GO:0016987">
    <property type="term" value="F:sigma factor activity"/>
    <property type="evidence" value="ECO:0007669"/>
    <property type="project" value="UniProtKB-KW"/>
</dbReference>
<dbReference type="GO" id="GO:0006352">
    <property type="term" value="P:DNA-templated transcription initiation"/>
    <property type="evidence" value="ECO:0007669"/>
    <property type="project" value="InterPro"/>
</dbReference>
<dbReference type="InterPro" id="IPR013324">
    <property type="entry name" value="RNA_pol_sigma_r3/r4-like"/>
</dbReference>
<evidence type="ECO:0000256" key="3">
    <source>
        <dbReference type="ARBA" id="ARBA00023082"/>
    </source>
</evidence>
<evidence type="ECO:0000256" key="2">
    <source>
        <dbReference type="ARBA" id="ARBA00023015"/>
    </source>
</evidence>
<evidence type="ECO:0000259" key="7">
    <source>
        <dbReference type="Pfam" id="PF08281"/>
    </source>
</evidence>
<dbReference type="InterPro" id="IPR013325">
    <property type="entry name" value="RNA_pol_sigma_r2"/>
</dbReference>
<evidence type="ECO:0000313" key="9">
    <source>
        <dbReference type="Proteomes" id="UP000256388"/>
    </source>
</evidence>
<sequence>MISEKKLIKQAQRFDEHALAEIYDSYSPGVFRYAMRLLGDSQLAEDCVADTFFRYLKALQSGRGPVEHLQAYLYRIAHNWITDTYRRQPPPPLPLHDEIPETGNDPLHVAALSSEKQTIRLALMQLSMEQRQVIVLKYLEGWENKDVAEFLHKSIGSVKALQHRALLALRRLLLSEEEGDL</sequence>
<dbReference type="Gene3D" id="1.10.1740.10">
    <property type="match status" value="1"/>
</dbReference>
<dbReference type="SUPFAM" id="SSF88946">
    <property type="entry name" value="Sigma2 domain of RNA polymerase sigma factors"/>
    <property type="match status" value="1"/>
</dbReference>
<keyword evidence="9" id="KW-1185">Reference proteome</keyword>
<comment type="similarity">
    <text evidence="1">Belongs to the sigma-70 factor family. ECF subfamily.</text>
</comment>
<comment type="caution">
    <text evidence="8">The sequence shown here is derived from an EMBL/GenBank/DDBJ whole genome shotgun (WGS) entry which is preliminary data.</text>
</comment>
<dbReference type="InterPro" id="IPR039425">
    <property type="entry name" value="RNA_pol_sigma-70-like"/>
</dbReference>
<evidence type="ECO:0000259" key="6">
    <source>
        <dbReference type="Pfam" id="PF04542"/>
    </source>
</evidence>
<proteinExistence type="inferred from homology"/>
<dbReference type="InterPro" id="IPR036388">
    <property type="entry name" value="WH-like_DNA-bd_sf"/>
</dbReference>
<dbReference type="EMBL" id="QUMS01000006">
    <property type="protein sequence ID" value="REG04759.1"/>
    <property type="molecule type" value="Genomic_DNA"/>
</dbReference>
<name>A0A347ZPJ5_9CHLR</name>
<gene>
    <name evidence="8" type="ORF">DFR64_3111</name>
</gene>
<evidence type="ECO:0000256" key="5">
    <source>
        <dbReference type="ARBA" id="ARBA00023163"/>
    </source>
</evidence>
<dbReference type="InterPro" id="IPR013249">
    <property type="entry name" value="RNA_pol_sigma70_r4_t2"/>
</dbReference>
<evidence type="ECO:0000313" key="8">
    <source>
        <dbReference type="EMBL" id="REG04759.1"/>
    </source>
</evidence>
<keyword evidence="5" id="KW-0804">Transcription</keyword>
<evidence type="ECO:0000256" key="1">
    <source>
        <dbReference type="ARBA" id="ARBA00010641"/>
    </source>
</evidence>
<dbReference type="InterPro" id="IPR007627">
    <property type="entry name" value="RNA_pol_sigma70_r2"/>
</dbReference>
<dbReference type="PANTHER" id="PTHR43133:SF52">
    <property type="entry name" value="ECF RNA POLYMERASE SIGMA FACTOR SIGL"/>
    <property type="match status" value="1"/>
</dbReference>
<reference evidence="8 9" key="1">
    <citation type="submission" date="2018-08" db="EMBL/GenBank/DDBJ databases">
        <title>Genomic Encyclopedia of Type Strains, Phase IV (KMG-IV): sequencing the most valuable type-strain genomes for metagenomic binning, comparative biology and taxonomic classification.</title>
        <authorList>
            <person name="Goeker M."/>
        </authorList>
    </citation>
    <scope>NUCLEOTIDE SEQUENCE [LARGE SCALE GENOMIC DNA]</scope>
    <source>
        <strain evidence="8 9">DSM 23923</strain>
    </source>
</reference>
<feature type="domain" description="RNA polymerase sigma factor 70 region 4 type 2" evidence="7">
    <location>
        <begin position="117"/>
        <end position="169"/>
    </location>
</feature>
<keyword evidence="4" id="KW-0238">DNA-binding</keyword>
<dbReference type="AlphaFoldDB" id="A0A347ZPJ5"/>
<dbReference type="Pfam" id="PF08281">
    <property type="entry name" value="Sigma70_r4_2"/>
    <property type="match status" value="1"/>
</dbReference>
<organism evidence="8 9">
    <name type="scientific">Pelolinea submarina</name>
    <dbReference type="NCBI Taxonomy" id="913107"/>
    <lineage>
        <taxon>Bacteria</taxon>
        <taxon>Bacillati</taxon>
        <taxon>Chloroflexota</taxon>
        <taxon>Anaerolineae</taxon>
        <taxon>Anaerolineales</taxon>
        <taxon>Anaerolineaceae</taxon>
        <taxon>Pelolinea</taxon>
    </lineage>
</organism>
<dbReference type="OrthoDB" id="9784272at2"/>
<dbReference type="SUPFAM" id="SSF88659">
    <property type="entry name" value="Sigma3 and sigma4 domains of RNA polymerase sigma factors"/>
    <property type="match status" value="1"/>
</dbReference>
<evidence type="ECO:0000256" key="4">
    <source>
        <dbReference type="ARBA" id="ARBA00023125"/>
    </source>
</evidence>